<name>A0AAE3QYT9_9BACT</name>
<proteinExistence type="predicted"/>
<keyword evidence="3" id="KW-1185">Reference proteome</keyword>
<dbReference type="Proteomes" id="UP001232063">
    <property type="component" value="Unassembled WGS sequence"/>
</dbReference>
<dbReference type="EMBL" id="JASJOU010000002">
    <property type="protein sequence ID" value="MDJ1500541.1"/>
    <property type="molecule type" value="Genomic_DNA"/>
</dbReference>
<sequence>MKVLVWLLAFFAFHPVFSQIFQDEVTANFAYQVKQIDEFIERFNNKENTLIKQYVKKKDTTAQFKREQMIKGLFNASDTSWKKAEILQFIGQVSNTEDPVYLNFFDANWYAEVNCAASYKGKPSTITLILKIQREKNGMSKWIVVSAIADFLRLPIRKDTTTGLNPLSHATDFMNIDLLTTDKKNIRNYLPNHYQDEVLSVFLYEAQHNQLVIKQVNKITYHFLQIDGWIFTVNRFSRQTRNSGWLLSKLLPVTVSAKQKYAHEKLNLPDEMCQFQTSYR</sequence>
<evidence type="ECO:0000256" key="1">
    <source>
        <dbReference type="SAM" id="SignalP"/>
    </source>
</evidence>
<comment type="caution">
    <text evidence="2">The sequence shown here is derived from an EMBL/GenBank/DDBJ whole genome shotgun (WGS) entry which is preliminary data.</text>
</comment>
<feature type="chain" id="PRO_5042056667" description="DUF3828 domain-containing protein" evidence="1">
    <location>
        <begin position="19"/>
        <end position="280"/>
    </location>
</feature>
<gene>
    <name evidence="2" type="ORF">QNI22_07790</name>
</gene>
<dbReference type="RefSeq" id="WP_314510070.1">
    <property type="nucleotide sequence ID" value="NZ_JASJOU010000002.1"/>
</dbReference>
<reference evidence="2" key="1">
    <citation type="submission" date="2023-05" db="EMBL/GenBank/DDBJ databases">
        <authorList>
            <person name="Zhang X."/>
        </authorList>
    </citation>
    <scope>NUCLEOTIDE SEQUENCE</scope>
    <source>
        <strain evidence="2">BD1B2-1</strain>
    </source>
</reference>
<evidence type="ECO:0000313" key="2">
    <source>
        <dbReference type="EMBL" id="MDJ1500541.1"/>
    </source>
</evidence>
<protein>
    <recommendedName>
        <fullName evidence="4">DUF3828 domain-containing protein</fullName>
    </recommendedName>
</protein>
<evidence type="ECO:0008006" key="4">
    <source>
        <dbReference type="Google" id="ProtNLM"/>
    </source>
</evidence>
<organism evidence="2 3">
    <name type="scientific">Xanthocytophaga agilis</name>
    <dbReference type="NCBI Taxonomy" id="3048010"/>
    <lineage>
        <taxon>Bacteria</taxon>
        <taxon>Pseudomonadati</taxon>
        <taxon>Bacteroidota</taxon>
        <taxon>Cytophagia</taxon>
        <taxon>Cytophagales</taxon>
        <taxon>Rhodocytophagaceae</taxon>
        <taxon>Xanthocytophaga</taxon>
    </lineage>
</organism>
<keyword evidence="1" id="KW-0732">Signal</keyword>
<accession>A0AAE3QYT9</accession>
<feature type="signal peptide" evidence="1">
    <location>
        <begin position="1"/>
        <end position="18"/>
    </location>
</feature>
<evidence type="ECO:0000313" key="3">
    <source>
        <dbReference type="Proteomes" id="UP001232063"/>
    </source>
</evidence>
<dbReference type="AlphaFoldDB" id="A0AAE3QYT9"/>